<name>A0A978VBQ1_ZIZJJ</name>
<dbReference type="Proteomes" id="UP000813462">
    <property type="component" value="Unassembled WGS sequence"/>
</dbReference>
<proteinExistence type="predicted"/>
<gene>
    <name evidence="1" type="ORF">FEM48_Zijuj05G0003800</name>
</gene>
<dbReference type="AlphaFoldDB" id="A0A978VBQ1"/>
<evidence type="ECO:0000313" key="1">
    <source>
        <dbReference type="EMBL" id="KAH7527790.1"/>
    </source>
</evidence>
<comment type="caution">
    <text evidence="1">The sequence shown here is derived from an EMBL/GenBank/DDBJ whole genome shotgun (WGS) entry which is preliminary data.</text>
</comment>
<reference evidence="1" key="1">
    <citation type="journal article" date="2021" name="Front. Plant Sci.">
        <title>Chromosome-Scale Genome Assembly for Chinese Sour Jujube and Insights Into Its Genome Evolution and Domestication Signature.</title>
        <authorList>
            <person name="Shen L.-Y."/>
            <person name="Luo H."/>
            <person name="Wang X.-L."/>
            <person name="Wang X.-M."/>
            <person name="Qiu X.-J."/>
            <person name="Liu H."/>
            <person name="Zhou S.-S."/>
            <person name="Jia K.-H."/>
            <person name="Nie S."/>
            <person name="Bao Y.-T."/>
            <person name="Zhang R.-G."/>
            <person name="Yun Q.-Z."/>
            <person name="Chai Y.-H."/>
            <person name="Lu J.-Y."/>
            <person name="Li Y."/>
            <person name="Zhao S.-W."/>
            <person name="Mao J.-F."/>
            <person name="Jia S.-G."/>
            <person name="Mao Y.-M."/>
        </authorList>
    </citation>
    <scope>NUCLEOTIDE SEQUENCE</scope>
    <source>
        <strain evidence="1">AT0</strain>
        <tissue evidence="1">Leaf</tissue>
    </source>
</reference>
<evidence type="ECO:0000313" key="2">
    <source>
        <dbReference type="Proteomes" id="UP000813462"/>
    </source>
</evidence>
<organism evidence="1 2">
    <name type="scientific">Ziziphus jujuba var. spinosa</name>
    <dbReference type="NCBI Taxonomy" id="714518"/>
    <lineage>
        <taxon>Eukaryota</taxon>
        <taxon>Viridiplantae</taxon>
        <taxon>Streptophyta</taxon>
        <taxon>Embryophyta</taxon>
        <taxon>Tracheophyta</taxon>
        <taxon>Spermatophyta</taxon>
        <taxon>Magnoliopsida</taxon>
        <taxon>eudicotyledons</taxon>
        <taxon>Gunneridae</taxon>
        <taxon>Pentapetalae</taxon>
        <taxon>rosids</taxon>
        <taxon>fabids</taxon>
        <taxon>Rosales</taxon>
        <taxon>Rhamnaceae</taxon>
        <taxon>Paliureae</taxon>
        <taxon>Ziziphus</taxon>
    </lineage>
</organism>
<protein>
    <submittedName>
        <fullName evidence="1">Uncharacterized protein</fullName>
    </submittedName>
</protein>
<sequence>MVMLAIVEGVFDGSDSHEWIYKGEQYFELKQVEPLIFEFKRLSEQIDEFSERFLVGAFIAGLWDDIHLDVKIKQPSSFANAIGVARLIEERNQWQKKNLNHDRLIGGVPIPRAVVDTTVGVLRPPLNVRTSS</sequence>
<dbReference type="EMBL" id="JAEACU010000005">
    <property type="protein sequence ID" value="KAH7527790.1"/>
    <property type="molecule type" value="Genomic_DNA"/>
</dbReference>
<accession>A0A978VBQ1</accession>